<evidence type="ECO:0000259" key="7">
    <source>
        <dbReference type="Pfam" id="PF08546"/>
    </source>
</evidence>
<organism evidence="9">
    <name type="scientific">Candida tenuis (strain ATCC 10573 / BCRC 21748 / CBS 615 / JCM 9827 / NBRC 10315 / NRRL Y-1498 / VKM Y-70)</name>
    <name type="common">Yeast</name>
    <name type="synonym">Yamadazyma tenuis</name>
    <dbReference type="NCBI Taxonomy" id="590646"/>
    <lineage>
        <taxon>Eukaryota</taxon>
        <taxon>Fungi</taxon>
        <taxon>Dikarya</taxon>
        <taxon>Ascomycota</taxon>
        <taxon>Saccharomycotina</taxon>
        <taxon>Pichiomycetes</taxon>
        <taxon>Debaryomycetaceae</taxon>
        <taxon>Yamadazyma</taxon>
    </lineage>
</organism>
<dbReference type="KEGG" id="cten:18247605"/>
<dbReference type="PANTHER" id="PTHR21708">
    <property type="entry name" value="PROBABLE 2-DEHYDROPANTOATE 2-REDUCTASE"/>
    <property type="match status" value="1"/>
</dbReference>
<dbReference type="AlphaFoldDB" id="G3BA70"/>
<dbReference type="Gene3D" id="1.10.1040.10">
    <property type="entry name" value="N-(1-d-carboxylethyl)-l-norvaline Dehydrogenase, domain 2"/>
    <property type="match status" value="1"/>
</dbReference>
<evidence type="ECO:0000256" key="4">
    <source>
        <dbReference type="RuleBase" id="RU362068"/>
    </source>
</evidence>
<name>G3BA70_CANTC</name>
<dbReference type="OrthoDB" id="3609at2759"/>
<dbReference type="RefSeq" id="XP_006687543.1">
    <property type="nucleotide sequence ID" value="XM_006687480.1"/>
</dbReference>
<keyword evidence="2 4" id="KW-0521">NADP</keyword>
<feature type="domain" description="Ketopantoate reductase C-terminal" evidence="7">
    <location>
        <begin position="189"/>
        <end position="310"/>
    </location>
</feature>
<dbReference type="Proteomes" id="UP000000707">
    <property type="component" value="Unassembled WGS sequence"/>
</dbReference>
<dbReference type="EMBL" id="GL996527">
    <property type="protein sequence ID" value="EGV61373.1"/>
    <property type="molecule type" value="Genomic_DNA"/>
</dbReference>
<dbReference type="PANTHER" id="PTHR21708:SF30">
    <property type="entry name" value="2-DEHYDROPANTOATE 2-REDUCTASE-RELATED"/>
    <property type="match status" value="1"/>
</dbReference>
<dbReference type="HOGENOM" id="CLU_031468_2_1_1"/>
<proteinExistence type="inferred from homology"/>
<dbReference type="SUPFAM" id="SSF48179">
    <property type="entry name" value="6-phosphogluconate dehydrogenase C-terminal domain-like"/>
    <property type="match status" value="1"/>
</dbReference>
<dbReference type="Gene3D" id="3.40.50.720">
    <property type="entry name" value="NAD(P)-binding Rossmann-like Domain"/>
    <property type="match status" value="1"/>
</dbReference>
<feature type="chain" id="PRO_5003442600" description="2-dehydropantoate 2-reductase" evidence="5">
    <location>
        <begin position="19"/>
        <end position="346"/>
    </location>
</feature>
<dbReference type="InterPro" id="IPR008927">
    <property type="entry name" value="6-PGluconate_DH-like_C_sf"/>
</dbReference>
<accession>G3BA70</accession>
<dbReference type="InterPro" id="IPR003710">
    <property type="entry name" value="ApbA"/>
</dbReference>
<dbReference type="InterPro" id="IPR051402">
    <property type="entry name" value="KPR-Related"/>
</dbReference>
<dbReference type="GO" id="GO:0015940">
    <property type="term" value="P:pantothenate biosynthetic process"/>
    <property type="evidence" value="ECO:0007669"/>
    <property type="project" value="InterPro"/>
</dbReference>
<feature type="domain" description="Ketopantoate reductase N-terminal" evidence="6">
    <location>
        <begin position="5"/>
        <end position="156"/>
    </location>
</feature>
<dbReference type="GeneID" id="18247605"/>
<evidence type="ECO:0000256" key="1">
    <source>
        <dbReference type="ARBA" id="ARBA00007870"/>
    </source>
</evidence>
<dbReference type="InterPro" id="IPR013328">
    <property type="entry name" value="6PGD_dom2"/>
</dbReference>
<dbReference type="SUPFAM" id="SSF51735">
    <property type="entry name" value="NAD(P)-binding Rossmann-fold domains"/>
    <property type="match status" value="1"/>
</dbReference>
<evidence type="ECO:0000259" key="6">
    <source>
        <dbReference type="Pfam" id="PF02558"/>
    </source>
</evidence>
<evidence type="ECO:0000313" key="8">
    <source>
        <dbReference type="EMBL" id="EGV61373.1"/>
    </source>
</evidence>
<dbReference type="Pfam" id="PF02558">
    <property type="entry name" value="ApbA"/>
    <property type="match status" value="1"/>
</dbReference>
<dbReference type="NCBIfam" id="TIGR00745">
    <property type="entry name" value="apbA_panE"/>
    <property type="match status" value="1"/>
</dbReference>
<evidence type="ECO:0000313" key="9">
    <source>
        <dbReference type="Proteomes" id="UP000000707"/>
    </source>
</evidence>
<comment type="catalytic activity">
    <reaction evidence="4">
        <text>(R)-pantoate + NADP(+) = 2-dehydropantoate + NADPH + H(+)</text>
        <dbReference type="Rhea" id="RHEA:16233"/>
        <dbReference type="ChEBI" id="CHEBI:11561"/>
        <dbReference type="ChEBI" id="CHEBI:15378"/>
        <dbReference type="ChEBI" id="CHEBI:15980"/>
        <dbReference type="ChEBI" id="CHEBI:57783"/>
        <dbReference type="ChEBI" id="CHEBI:58349"/>
        <dbReference type="EC" id="1.1.1.169"/>
    </reaction>
</comment>
<dbReference type="InterPro" id="IPR013752">
    <property type="entry name" value="KPA_reductase"/>
</dbReference>
<gene>
    <name evidence="8" type="ORF">CANTEDRAFT_114837</name>
</gene>
<dbReference type="FunFam" id="1.10.1040.10:FF:000017">
    <property type="entry name" value="2-dehydropantoate 2-reductase"/>
    <property type="match status" value="1"/>
</dbReference>
<dbReference type="EC" id="1.1.1.169" evidence="4"/>
<keyword evidence="3 4" id="KW-0560">Oxidoreductase</keyword>
<sequence length="346" mass="39091">MRPNVLVIGLGGIGTVAALSMELNDKADVSVIVRNQDEEFLQKGFLFDSVSFGKTSYKPRVAYKCVDEVGDVFFDYVVVCTKNLPDSKLPCERLIAPAIKPGTCIVLIQNGLDIEVPVLNKFPNNLVISGISLTGAWRYGNNVKHIAPDEVSFGIFKANSIPRHEAQPIFDRFVDAYKRDDAIITIDDNVELSRWYKLCYNAVFNTTCTVLNVDVTRCHIAVGNNSIFRKLCYEVVDIAKSAGYVLEPERVEYILHKSDGRFYRPSMQIDRDKNQLLELEVIMGNPLRIAERNGISAPNLMMIYNMLKIIQFDIREKQGEFKINPDDFRDVSGEDAPKVFKRIHGN</sequence>
<dbReference type="InterPro" id="IPR013332">
    <property type="entry name" value="KPR_N"/>
</dbReference>
<dbReference type="eggNOG" id="ENOG502QWBM">
    <property type="taxonomic scope" value="Eukaryota"/>
</dbReference>
<comment type="function">
    <text evidence="4">Catalyzes the NADPH-dependent reduction of ketopantoate into pantoic acid.</text>
</comment>
<comment type="similarity">
    <text evidence="1 4">Belongs to the ketopantoate reductase family.</text>
</comment>
<evidence type="ECO:0000256" key="2">
    <source>
        <dbReference type="ARBA" id="ARBA00022857"/>
    </source>
</evidence>
<keyword evidence="5" id="KW-0732">Signal</keyword>
<dbReference type="Pfam" id="PF08546">
    <property type="entry name" value="ApbA_C"/>
    <property type="match status" value="1"/>
</dbReference>
<dbReference type="GO" id="GO:0008677">
    <property type="term" value="F:2-dehydropantoate 2-reductase activity"/>
    <property type="evidence" value="ECO:0007669"/>
    <property type="project" value="UniProtKB-EC"/>
</dbReference>
<evidence type="ECO:0000256" key="3">
    <source>
        <dbReference type="ARBA" id="ARBA00023002"/>
    </source>
</evidence>
<dbReference type="GO" id="GO:0005737">
    <property type="term" value="C:cytoplasm"/>
    <property type="evidence" value="ECO:0007669"/>
    <property type="project" value="TreeGrafter"/>
</dbReference>
<reference evidence="8 9" key="1">
    <citation type="journal article" date="2011" name="Proc. Natl. Acad. Sci. U.S.A.">
        <title>Comparative genomics of xylose-fermenting fungi for enhanced biofuel production.</title>
        <authorList>
            <person name="Wohlbach D.J."/>
            <person name="Kuo A."/>
            <person name="Sato T.K."/>
            <person name="Potts K.M."/>
            <person name="Salamov A.A."/>
            <person name="LaButti K.M."/>
            <person name="Sun H."/>
            <person name="Clum A."/>
            <person name="Pangilinan J.L."/>
            <person name="Lindquist E.A."/>
            <person name="Lucas S."/>
            <person name="Lapidus A."/>
            <person name="Jin M."/>
            <person name="Gunawan C."/>
            <person name="Balan V."/>
            <person name="Dale B.E."/>
            <person name="Jeffries T.W."/>
            <person name="Zinkel R."/>
            <person name="Barry K.W."/>
            <person name="Grigoriev I.V."/>
            <person name="Gasch A.P."/>
        </authorList>
    </citation>
    <scope>NUCLEOTIDE SEQUENCE [LARGE SCALE GENOMIC DNA]</scope>
    <source>
        <strain evidence="9">ATCC 10573 / BCRC 21748 / CBS 615 / JCM 9827 / NBRC 10315 / NRRL Y-1498 / VKM Y-70</strain>
    </source>
</reference>
<protein>
    <recommendedName>
        <fullName evidence="4">2-dehydropantoate 2-reductase</fullName>
        <ecNumber evidence="4">1.1.1.169</ecNumber>
    </recommendedName>
    <alternativeName>
        <fullName evidence="4">Ketopantoate reductase</fullName>
    </alternativeName>
</protein>
<dbReference type="InterPro" id="IPR036291">
    <property type="entry name" value="NAD(P)-bd_dom_sf"/>
</dbReference>
<keyword evidence="9" id="KW-1185">Reference proteome</keyword>
<evidence type="ECO:0000256" key="5">
    <source>
        <dbReference type="SAM" id="SignalP"/>
    </source>
</evidence>
<feature type="signal peptide" evidence="5">
    <location>
        <begin position="1"/>
        <end position="18"/>
    </location>
</feature>